<evidence type="ECO:0000256" key="2">
    <source>
        <dbReference type="SAM" id="MobiDB-lite"/>
    </source>
</evidence>
<keyword evidence="4" id="KW-1185">Reference proteome</keyword>
<feature type="compositionally biased region" description="Basic and acidic residues" evidence="2">
    <location>
        <begin position="233"/>
        <end position="250"/>
    </location>
</feature>
<dbReference type="Proteomes" id="UP001153069">
    <property type="component" value="Unassembled WGS sequence"/>
</dbReference>
<protein>
    <submittedName>
        <fullName evidence="3">Uncharacterized protein</fullName>
    </submittedName>
</protein>
<feature type="compositionally biased region" description="Basic and acidic residues" evidence="2">
    <location>
        <begin position="193"/>
        <end position="219"/>
    </location>
</feature>
<feature type="region of interest" description="Disordered" evidence="2">
    <location>
        <begin position="193"/>
        <end position="386"/>
    </location>
</feature>
<feature type="compositionally biased region" description="Polar residues" evidence="2">
    <location>
        <begin position="287"/>
        <end position="296"/>
    </location>
</feature>
<feature type="compositionally biased region" description="Basic and acidic residues" evidence="2">
    <location>
        <begin position="484"/>
        <end position="502"/>
    </location>
</feature>
<dbReference type="AlphaFoldDB" id="A0A9N8DXB3"/>
<feature type="region of interest" description="Disordered" evidence="2">
    <location>
        <begin position="85"/>
        <end position="104"/>
    </location>
</feature>
<name>A0A9N8DXB3_9STRA</name>
<feature type="compositionally biased region" description="Basic and acidic residues" evidence="2">
    <location>
        <begin position="302"/>
        <end position="316"/>
    </location>
</feature>
<feature type="coiled-coil region" evidence="1">
    <location>
        <begin position="402"/>
        <end position="429"/>
    </location>
</feature>
<proteinExistence type="predicted"/>
<feature type="region of interest" description="Disordered" evidence="2">
    <location>
        <begin position="474"/>
        <end position="536"/>
    </location>
</feature>
<reference evidence="3" key="1">
    <citation type="submission" date="2020-06" db="EMBL/GenBank/DDBJ databases">
        <authorList>
            <consortium name="Plant Systems Biology data submission"/>
        </authorList>
    </citation>
    <scope>NUCLEOTIDE SEQUENCE</scope>
    <source>
        <strain evidence="3">D6</strain>
    </source>
</reference>
<evidence type="ECO:0000256" key="1">
    <source>
        <dbReference type="SAM" id="Coils"/>
    </source>
</evidence>
<gene>
    <name evidence="3" type="ORF">SEMRO_447_G144800.1</name>
</gene>
<sequence>MNTSDPALSLEQTIARQVLYAQEQKCGAGRTVFEMEGLKHALGGVVLVDKKKKKSNDEDGSLEDKRLNRHHKLAAALQDLGDAKTALDGSSHHSSRLHEPTTHKMRESFSQLCSDSASSLMDEGSFRDQIAAGGDRSAAEDSVALLEKLAKNYKPDAHYSFDLHNLSAGDNLIMIPSSDEDGDESAELDIDLDYRSDGGDIKDDTQKRHTRQKNQERKSTSVRKKKSETITLTERKPRSSRTKRGERAPDNHSTTASSPLRRAVTTDGTGRRNRRETGESPNLRRAPTNNSKTASSPLRRAVTTDDTGRRNHRETGESPTGRRVLDNHTKTASSPVRRAVTTDEAGRRNHRKTGESPNVRRASEAVAFRRSGTTTASGGRGRRRDRARDVAAAQLMNIGTVCEEKEAQEAQERAQAEAAEEALRRAQIESLKKAALARGPSVSTVIANKIRNDPGLLEKFLLETQDDEEIRANLTQGPPSVISGHDDGHGGDRRRSLGERTAGKRRVRAADRGSIAKSTIEPGTYRSVLGSADSNH</sequence>
<evidence type="ECO:0000313" key="4">
    <source>
        <dbReference type="Proteomes" id="UP001153069"/>
    </source>
</evidence>
<accession>A0A9N8DXB3</accession>
<comment type="caution">
    <text evidence="3">The sequence shown here is derived from an EMBL/GenBank/DDBJ whole genome shotgun (WGS) entry which is preliminary data.</text>
</comment>
<evidence type="ECO:0000313" key="3">
    <source>
        <dbReference type="EMBL" id="CAB9510663.1"/>
    </source>
</evidence>
<keyword evidence="1" id="KW-0175">Coiled coil</keyword>
<organism evidence="3 4">
    <name type="scientific">Seminavis robusta</name>
    <dbReference type="NCBI Taxonomy" id="568900"/>
    <lineage>
        <taxon>Eukaryota</taxon>
        <taxon>Sar</taxon>
        <taxon>Stramenopiles</taxon>
        <taxon>Ochrophyta</taxon>
        <taxon>Bacillariophyta</taxon>
        <taxon>Bacillariophyceae</taxon>
        <taxon>Bacillariophycidae</taxon>
        <taxon>Naviculales</taxon>
        <taxon>Naviculaceae</taxon>
        <taxon>Seminavis</taxon>
    </lineage>
</organism>
<dbReference type="EMBL" id="CAICTM010000446">
    <property type="protein sequence ID" value="CAB9510663.1"/>
    <property type="molecule type" value="Genomic_DNA"/>
</dbReference>